<evidence type="ECO:0000256" key="10">
    <source>
        <dbReference type="ARBA" id="ARBA00042775"/>
    </source>
</evidence>
<dbReference type="SUPFAM" id="SSF109998">
    <property type="entry name" value="Triger factor/SurA peptide-binding domain-like"/>
    <property type="match status" value="1"/>
</dbReference>
<dbReference type="PROSITE" id="PS50198">
    <property type="entry name" value="PPIC_PPIASE_2"/>
    <property type="match status" value="1"/>
</dbReference>
<feature type="domain" description="PpiC" evidence="13">
    <location>
        <begin position="266"/>
        <end position="365"/>
    </location>
</feature>
<dbReference type="RefSeq" id="WP_091358248.1">
    <property type="nucleotide sequence ID" value="NZ_AP025284.1"/>
</dbReference>
<comment type="subcellular location">
    <subcellularLocation>
        <location evidence="1">Cell inner membrane</location>
        <topology evidence="1">Single-pass type II membrane protein</topology>
        <orientation evidence="1">Periplasmic side</orientation>
    </subcellularLocation>
</comment>
<keyword evidence="6 12" id="KW-0472">Membrane</keyword>
<keyword evidence="4 12" id="KW-0812">Transmembrane</keyword>
<dbReference type="OrthoDB" id="9812372at2"/>
<dbReference type="Gene3D" id="3.10.50.40">
    <property type="match status" value="1"/>
</dbReference>
<proteinExistence type="inferred from homology"/>
<dbReference type="InterPro" id="IPR023058">
    <property type="entry name" value="PPIase_PpiC_CS"/>
</dbReference>
<name>A0A1H9I110_9GAMM</name>
<keyword evidence="7" id="KW-0143">Chaperone</keyword>
<accession>A0A1H9I110</accession>
<dbReference type="STRING" id="355243.SAMN03080615_02350"/>
<evidence type="ECO:0000256" key="9">
    <source>
        <dbReference type="ARBA" id="ARBA00040743"/>
    </source>
</evidence>
<keyword evidence="5 12" id="KW-1133">Transmembrane helix</keyword>
<keyword evidence="2" id="KW-1003">Cell membrane</keyword>
<dbReference type="GO" id="GO:0003755">
    <property type="term" value="F:peptidyl-prolyl cis-trans isomerase activity"/>
    <property type="evidence" value="ECO:0007669"/>
    <property type="project" value="UniProtKB-KW"/>
</dbReference>
<keyword evidence="11" id="KW-0697">Rotamase</keyword>
<dbReference type="PANTHER" id="PTHR47529">
    <property type="entry name" value="PEPTIDYL-PROLYL CIS-TRANS ISOMERASE D"/>
    <property type="match status" value="1"/>
</dbReference>
<dbReference type="PANTHER" id="PTHR47529:SF1">
    <property type="entry name" value="PERIPLASMIC CHAPERONE PPID"/>
    <property type="match status" value="1"/>
</dbReference>
<dbReference type="Gene3D" id="1.10.4030.10">
    <property type="entry name" value="Porin chaperone SurA, peptide-binding domain"/>
    <property type="match status" value="1"/>
</dbReference>
<gene>
    <name evidence="14" type="ORF">SAMN03080615_02350</name>
</gene>
<evidence type="ECO:0000256" key="7">
    <source>
        <dbReference type="ARBA" id="ARBA00023186"/>
    </source>
</evidence>
<evidence type="ECO:0000256" key="2">
    <source>
        <dbReference type="ARBA" id="ARBA00022475"/>
    </source>
</evidence>
<dbReference type="GO" id="GO:0005886">
    <property type="term" value="C:plasma membrane"/>
    <property type="evidence" value="ECO:0007669"/>
    <property type="project" value="UniProtKB-SubCell"/>
</dbReference>
<evidence type="ECO:0000256" key="12">
    <source>
        <dbReference type="SAM" id="Phobius"/>
    </source>
</evidence>
<evidence type="ECO:0000313" key="15">
    <source>
        <dbReference type="Proteomes" id="UP000198749"/>
    </source>
</evidence>
<protein>
    <recommendedName>
        <fullName evidence="9">Periplasmic chaperone PpiD</fullName>
    </recommendedName>
    <alternativeName>
        <fullName evidence="10">Periplasmic folding chaperone</fullName>
    </alternativeName>
</protein>
<organism evidence="14 15">
    <name type="scientific">Amphritea atlantica</name>
    <dbReference type="NCBI Taxonomy" id="355243"/>
    <lineage>
        <taxon>Bacteria</taxon>
        <taxon>Pseudomonadati</taxon>
        <taxon>Pseudomonadota</taxon>
        <taxon>Gammaproteobacteria</taxon>
        <taxon>Oceanospirillales</taxon>
        <taxon>Oceanospirillaceae</taxon>
        <taxon>Amphritea</taxon>
    </lineage>
</organism>
<evidence type="ECO:0000256" key="6">
    <source>
        <dbReference type="ARBA" id="ARBA00023136"/>
    </source>
</evidence>
<dbReference type="Proteomes" id="UP000198749">
    <property type="component" value="Unassembled WGS sequence"/>
</dbReference>
<dbReference type="InterPro" id="IPR046357">
    <property type="entry name" value="PPIase_dom_sf"/>
</dbReference>
<keyword evidence="3" id="KW-0997">Cell inner membrane</keyword>
<dbReference type="PROSITE" id="PS01096">
    <property type="entry name" value="PPIC_PPIASE_1"/>
    <property type="match status" value="1"/>
</dbReference>
<evidence type="ECO:0000256" key="11">
    <source>
        <dbReference type="PROSITE-ProRule" id="PRU00278"/>
    </source>
</evidence>
<evidence type="ECO:0000256" key="5">
    <source>
        <dbReference type="ARBA" id="ARBA00022989"/>
    </source>
</evidence>
<keyword evidence="15" id="KW-1185">Reference proteome</keyword>
<dbReference type="InterPro" id="IPR027304">
    <property type="entry name" value="Trigger_fact/SurA_dom_sf"/>
</dbReference>
<dbReference type="AlphaFoldDB" id="A0A1H9I110"/>
<evidence type="ECO:0000256" key="4">
    <source>
        <dbReference type="ARBA" id="ARBA00022692"/>
    </source>
</evidence>
<evidence type="ECO:0000259" key="13">
    <source>
        <dbReference type="PROSITE" id="PS50198"/>
    </source>
</evidence>
<dbReference type="InterPro" id="IPR000297">
    <property type="entry name" value="PPIase_PpiC"/>
</dbReference>
<feature type="transmembrane region" description="Helical" evidence="12">
    <location>
        <begin position="12"/>
        <end position="30"/>
    </location>
</feature>
<evidence type="ECO:0000256" key="1">
    <source>
        <dbReference type="ARBA" id="ARBA00004382"/>
    </source>
</evidence>
<dbReference type="Pfam" id="PF13624">
    <property type="entry name" value="SurA_N_3"/>
    <property type="match status" value="1"/>
</dbReference>
<dbReference type="SUPFAM" id="SSF54534">
    <property type="entry name" value="FKBP-like"/>
    <property type="match status" value="1"/>
</dbReference>
<evidence type="ECO:0000256" key="8">
    <source>
        <dbReference type="ARBA" id="ARBA00038408"/>
    </source>
</evidence>
<comment type="similarity">
    <text evidence="8">Belongs to the PpiD chaperone family.</text>
</comment>
<dbReference type="InterPro" id="IPR052029">
    <property type="entry name" value="PpiD_chaperone"/>
</dbReference>
<reference evidence="15" key="1">
    <citation type="submission" date="2016-10" db="EMBL/GenBank/DDBJ databases">
        <authorList>
            <person name="Varghese N."/>
            <person name="Submissions S."/>
        </authorList>
    </citation>
    <scope>NUCLEOTIDE SEQUENCE [LARGE SCALE GENOMIC DNA]</scope>
    <source>
        <strain evidence="15">DSM 18887</strain>
    </source>
</reference>
<sequence length="626" mass="68984">MLQNIRDNSQGIVAKIIVGLIVVTFALFGVESLVSLTSGSNAPATVNGVDISERDVLQGADLQRRQLLAQMGENADPTLLDDNLIRKATLDNLIQQEILVQSATNQDMAISDQVLDQMIVNTQDFKVDGVFNPDRYQAVLRNAGLTPMMYKNLLRKESLIGYERSGYMGSAFVLNSEADKIITLDRQTRDLAYLKVGLQDYMKDVSLTQDDLTVYYDAHQQDFMTDEQVAIQYLLINKADLLKEVKVDDAELQGQFEQLKAAFKSEEQRTVSHIMIEVSDSVDDAAALAKAQDLEKKLAAGEDFAELAKTESDDPGSASDGGNLGVYQKGMLDGPFEQAVYSLKAGEVSEPVRTAFGYHIIKLTDLSESKAPVFEEVKDQLIAEQLDNKVEQIYVERVGQLTDLAFSSGDLQEPAAELNLKIVEAAPFSRKGGNDDVTSNQRVVRAAFNEELIRDGFNSDPIELDSGRTLVLRVKEHIRPRQLSEEEVRPQITEILTLQKAGEALQASLEGELEKLQQGAERKPVNGAEWQVADAVGRADRKQPAEVMAAAFKLPKPEQGASYSLITLKDGAQAIVAVTALHEPDLSAVSADEKKAMRNILSQRSGQFDYQAVMEARKNAAEIERL</sequence>
<dbReference type="EMBL" id="FOGB01000006">
    <property type="protein sequence ID" value="SEQ68135.1"/>
    <property type="molecule type" value="Genomic_DNA"/>
</dbReference>
<evidence type="ECO:0000256" key="3">
    <source>
        <dbReference type="ARBA" id="ARBA00022519"/>
    </source>
</evidence>
<dbReference type="Pfam" id="PF00639">
    <property type="entry name" value="Rotamase"/>
    <property type="match status" value="1"/>
</dbReference>
<keyword evidence="11 14" id="KW-0413">Isomerase</keyword>
<evidence type="ECO:0000313" key="14">
    <source>
        <dbReference type="EMBL" id="SEQ68135.1"/>
    </source>
</evidence>